<evidence type="ECO:0008006" key="3">
    <source>
        <dbReference type="Google" id="ProtNLM"/>
    </source>
</evidence>
<dbReference type="InterPro" id="IPR036388">
    <property type="entry name" value="WH-like_DNA-bd_sf"/>
</dbReference>
<dbReference type="EMBL" id="BSDY01000013">
    <property type="protein sequence ID" value="GLI57153.1"/>
    <property type="molecule type" value="Genomic_DNA"/>
</dbReference>
<accession>A0A9W6LP01</accession>
<reference evidence="1" key="1">
    <citation type="submission" date="2022-12" db="EMBL/GenBank/DDBJ databases">
        <title>Reference genome sequencing for broad-spectrum identification of bacterial and archaeal isolates by mass spectrometry.</title>
        <authorList>
            <person name="Sekiguchi Y."/>
            <person name="Tourlousse D.M."/>
        </authorList>
    </citation>
    <scope>NUCLEOTIDE SEQUENCE</scope>
    <source>
        <strain evidence="1">10succ1</strain>
    </source>
</reference>
<sequence length="98" mass="11432">MPIEKLLKIEKMITGRVMEAYGLSRHDLLVITCCRSMEETVYSLENDHELDRGLTAKRLKMLESNGFVVRDNIGKRRIIRLTERAQEVINFVENIRIA</sequence>
<organism evidence="1 2">
    <name type="scientific">Propionigenium maris DSM 9537</name>
    <dbReference type="NCBI Taxonomy" id="1123000"/>
    <lineage>
        <taxon>Bacteria</taxon>
        <taxon>Fusobacteriati</taxon>
        <taxon>Fusobacteriota</taxon>
        <taxon>Fusobacteriia</taxon>
        <taxon>Fusobacteriales</taxon>
        <taxon>Fusobacteriaceae</taxon>
        <taxon>Propionigenium</taxon>
    </lineage>
</organism>
<evidence type="ECO:0000313" key="2">
    <source>
        <dbReference type="Proteomes" id="UP001144471"/>
    </source>
</evidence>
<proteinExistence type="predicted"/>
<keyword evidence="2" id="KW-1185">Reference proteome</keyword>
<name>A0A9W6LP01_9FUSO</name>
<dbReference type="Gene3D" id="1.10.10.10">
    <property type="entry name" value="Winged helix-like DNA-binding domain superfamily/Winged helix DNA-binding domain"/>
    <property type="match status" value="1"/>
</dbReference>
<dbReference type="SUPFAM" id="SSF46785">
    <property type="entry name" value="Winged helix' DNA-binding domain"/>
    <property type="match status" value="1"/>
</dbReference>
<protein>
    <recommendedName>
        <fullName evidence="3">Winged helix DNA-binding domain-containing protein</fullName>
    </recommendedName>
</protein>
<dbReference type="RefSeq" id="WP_281836620.1">
    <property type="nucleotide sequence ID" value="NZ_BSDY01000013.1"/>
</dbReference>
<dbReference type="Proteomes" id="UP001144471">
    <property type="component" value="Unassembled WGS sequence"/>
</dbReference>
<dbReference type="AlphaFoldDB" id="A0A9W6LP01"/>
<evidence type="ECO:0000313" key="1">
    <source>
        <dbReference type="EMBL" id="GLI57153.1"/>
    </source>
</evidence>
<gene>
    <name evidence="1" type="ORF">PM10SUCC1_26670</name>
</gene>
<comment type="caution">
    <text evidence="1">The sequence shown here is derived from an EMBL/GenBank/DDBJ whole genome shotgun (WGS) entry which is preliminary data.</text>
</comment>
<dbReference type="InterPro" id="IPR036390">
    <property type="entry name" value="WH_DNA-bd_sf"/>
</dbReference>